<dbReference type="Proteomes" id="UP001162740">
    <property type="component" value="Chromosome"/>
</dbReference>
<evidence type="ECO:0000256" key="2">
    <source>
        <dbReference type="ARBA" id="ARBA00001947"/>
    </source>
</evidence>
<comment type="similarity">
    <text evidence="3">Belongs to the peptidase M1 family.</text>
</comment>
<evidence type="ECO:0000313" key="17">
    <source>
        <dbReference type="EMBL" id="UZF46902.1"/>
    </source>
</evidence>
<keyword evidence="10" id="KW-0862">Zinc</keyword>
<dbReference type="AlphaFoldDB" id="A0AA46X0G7"/>
<dbReference type="InterPro" id="IPR012778">
    <property type="entry name" value="Pept_M1_aminopeptidase"/>
</dbReference>
<dbReference type="GO" id="GO:0070006">
    <property type="term" value="F:metalloaminopeptidase activity"/>
    <property type="evidence" value="ECO:0007669"/>
    <property type="project" value="TreeGrafter"/>
</dbReference>
<dbReference type="InterPro" id="IPR042097">
    <property type="entry name" value="Aminopeptidase_N-like_N_sf"/>
</dbReference>
<evidence type="ECO:0000256" key="4">
    <source>
        <dbReference type="ARBA" id="ARBA00012564"/>
    </source>
</evidence>
<dbReference type="GO" id="GO:0005737">
    <property type="term" value="C:cytoplasm"/>
    <property type="evidence" value="ECO:0007669"/>
    <property type="project" value="TreeGrafter"/>
</dbReference>
<comment type="catalytic activity">
    <reaction evidence="1">
        <text>Release of an N-terminal amino acid, Xaa-|-Yaa- from a peptide, amide or arylamide. Xaa is preferably Ala, but may be most amino acids including Pro (slow action). When a terminal hydrophobic residue is followed by a prolyl residue, the two may be released as an intact Xaa-Pro dipeptide.</text>
        <dbReference type="EC" id="3.4.11.2"/>
    </reaction>
</comment>
<evidence type="ECO:0000256" key="13">
    <source>
        <dbReference type="ARBA" id="ARBA00031533"/>
    </source>
</evidence>
<dbReference type="PANTHER" id="PTHR11533">
    <property type="entry name" value="PROTEASE M1 ZINC METALLOPROTEASE"/>
    <property type="match status" value="1"/>
</dbReference>
<dbReference type="InterPro" id="IPR024571">
    <property type="entry name" value="ERAP1-like_C_dom"/>
</dbReference>
<dbReference type="GO" id="GO:0016285">
    <property type="term" value="F:alanyl aminopeptidase activity"/>
    <property type="evidence" value="ECO:0007669"/>
    <property type="project" value="UniProtKB-EC"/>
</dbReference>
<proteinExistence type="inferred from homology"/>
<dbReference type="FunFam" id="2.60.40.1730:FF:000010">
    <property type="entry name" value="Putative aminopeptidase N"/>
    <property type="match status" value="1"/>
</dbReference>
<dbReference type="InterPro" id="IPR027268">
    <property type="entry name" value="Peptidase_M4/M1_CTD_sf"/>
</dbReference>
<evidence type="ECO:0000256" key="5">
    <source>
        <dbReference type="ARBA" id="ARBA00015611"/>
    </source>
</evidence>
<dbReference type="GO" id="GO:0006508">
    <property type="term" value="P:proteolysis"/>
    <property type="evidence" value="ECO:0007669"/>
    <property type="project" value="UniProtKB-KW"/>
</dbReference>
<reference evidence="17 18" key="1">
    <citation type="journal article" date="2021" name="Front. Microbiol.">
        <title>Bacterial Transformation of Aromatic Monomers in Softwood Black Liquor.</title>
        <authorList>
            <person name="Navas L.E."/>
            <person name="Dexter G."/>
            <person name="Liu J."/>
            <person name="Levy-Booth D."/>
            <person name="Cho M."/>
            <person name="Jang S.K."/>
            <person name="Mansfield S.D."/>
            <person name="Renneckar S."/>
            <person name="Mohn W.W."/>
            <person name="Eltis L.D."/>
        </authorList>
    </citation>
    <scope>NUCLEOTIDE SEQUENCE [LARGE SCALE GENOMIC DNA]</scope>
    <source>
        <strain evidence="17 18">GD02</strain>
    </source>
</reference>
<dbReference type="EMBL" id="CP083974">
    <property type="protein sequence ID" value="UZF46902.1"/>
    <property type="molecule type" value="Genomic_DNA"/>
</dbReference>
<keyword evidence="6 17" id="KW-0031">Aminopeptidase</keyword>
<organism evidence="17 18">
    <name type="scientific">Rhodococcus rhodochrous</name>
    <dbReference type="NCBI Taxonomy" id="1829"/>
    <lineage>
        <taxon>Bacteria</taxon>
        <taxon>Bacillati</taxon>
        <taxon>Actinomycetota</taxon>
        <taxon>Actinomycetes</taxon>
        <taxon>Mycobacteriales</taxon>
        <taxon>Nocardiaceae</taxon>
        <taxon>Rhodococcus</taxon>
    </lineage>
</organism>
<keyword evidence="11" id="KW-0482">Metalloprotease</keyword>
<dbReference type="Pfam" id="PF01433">
    <property type="entry name" value="Peptidase_M1"/>
    <property type="match status" value="1"/>
</dbReference>
<evidence type="ECO:0000256" key="7">
    <source>
        <dbReference type="ARBA" id="ARBA00022670"/>
    </source>
</evidence>
<dbReference type="PANTHER" id="PTHR11533:SF174">
    <property type="entry name" value="PUROMYCIN-SENSITIVE AMINOPEPTIDASE-RELATED"/>
    <property type="match status" value="1"/>
</dbReference>
<keyword evidence="7" id="KW-0645">Protease</keyword>
<sequence length="860" mass="94294">MAPPNLTREQAAERAAILSVDNYSIELDLTDGAGAPGTTTFRSVTTVRFDATEGASTFVDLIAKTVHSATLNGEPVDVSGYSEETGIALTGLAAHNELVVDADCLYTNTGEGLHRFVDPTDDAVYLYSQFETADAKRMFACFDQPDLKATFDLKVTAPQDWAVISNADTVQTAAAQPGLHIFRTTPRMSTYLVALIAGPYAVWSDEYTDEHGTIPLRIFCRASLAEYMDADRLFTETKQGFGFYHANFGLPYAFGKYDQLFVPEFNAGAMENAGAVTFLEDYVFRSKVTRYSYERRAETVLHEMAHMWFGDLVTMRWWDDLWLNESFATFASVLCQASATEYTNAWTTFANVEKSWAYRQDQLPSTHPIAADIPDLAAVEVNFDGITYAKGASVLKQLVAYVGQEPFLAGLREYFRDHAYGNATFDDLLAALEKASGRDLSDWGAQWLKTTGLNILRPDFEVDDQGRFTRFAVVQEGAQPGAGEFRVHRLAIGVYDDDGSGKLVRTHRVEIDVDAAERTEVPDLVGVPRGAFVLVNDDDLTYCSVRLDEESLATVIDRVGDIAESLPRTLVWSAAWEMTRQAEMKARDFVALVQRGIAAETEVGVVQRLLMQAHTALESYADPSWAAEQGRADFANRLLELARESEAGSDHQLAFVNALTTAYLSPWHTEVLEELLGADPATVGLPGLTVDTDLRWRIVQALAAAGEVDAEGVESPFIDAEAERDPTAAGARQAAAARAARPQEAVKEQVWQTVVHDDSVPNITARAVIGGFAPAGQGELLEPYVARYFAEVPGVWERRSSEVAQTVVIGLYPSWSINEQSVAAADEFLAGDHPPALRRLVVEGRAGVVRSLKARAFDAS</sequence>
<dbReference type="GO" id="GO:0008270">
    <property type="term" value="F:zinc ion binding"/>
    <property type="evidence" value="ECO:0007669"/>
    <property type="project" value="InterPro"/>
</dbReference>
<evidence type="ECO:0000259" key="15">
    <source>
        <dbReference type="Pfam" id="PF11838"/>
    </source>
</evidence>
<feature type="domain" description="Aminopeptidase N-like N-terminal" evidence="16">
    <location>
        <begin position="107"/>
        <end position="192"/>
    </location>
</feature>
<dbReference type="EC" id="3.4.11.2" evidence="4"/>
<dbReference type="Pfam" id="PF17900">
    <property type="entry name" value="Peptidase_M1_N"/>
    <property type="match status" value="1"/>
</dbReference>
<evidence type="ECO:0000256" key="6">
    <source>
        <dbReference type="ARBA" id="ARBA00022438"/>
    </source>
</evidence>
<evidence type="ECO:0000256" key="1">
    <source>
        <dbReference type="ARBA" id="ARBA00000098"/>
    </source>
</evidence>
<evidence type="ECO:0000256" key="8">
    <source>
        <dbReference type="ARBA" id="ARBA00022723"/>
    </source>
</evidence>
<evidence type="ECO:0000256" key="11">
    <source>
        <dbReference type="ARBA" id="ARBA00023049"/>
    </source>
</evidence>
<dbReference type="InterPro" id="IPR014782">
    <property type="entry name" value="Peptidase_M1_dom"/>
</dbReference>
<dbReference type="FunFam" id="1.10.390.10:FF:000004">
    <property type="entry name" value="Aminopeptidase N"/>
    <property type="match status" value="1"/>
</dbReference>
<evidence type="ECO:0000313" key="18">
    <source>
        <dbReference type="Proteomes" id="UP001162740"/>
    </source>
</evidence>
<dbReference type="GO" id="GO:0042277">
    <property type="term" value="F:peptide binding"/>
    <property type="evidence" value="ECO:0007669"/>
    <property type="project" value="TreeGrafter"/>
</dbReference>
<dbReference type="Pfam" id="PF11838">
    <property type="entry name" value="ERAP1_C"/>
    <property type="match status" value="1"/>
</dbReference>
<evidence type="ECO:0000259" key="14">
    <source>
        <dbReference type="Pfam" id="PF01433"/>
    </source>
</evidence>
<feature type="domain" description="ERAP1-like C-terminal" evidence="15">
    <location>
        <begin position="532"/>
        <end position="848"/>
    </location>
</feature>
<comment type="cofactor">
    <cofactor evidence="2">
        <name>Zn(2+)</name>
        <dbReference type="ChEBI" id="CHEBI:29105"/>
    </cofactor>
</comment>
<dbReference type="SUPFAM" id="SSF63737">
    <property type="entry name" value="Leukotriene A4 hydrolase N-terminal domain"/>
    <property type="match status" value="1"/>
</dbReference>
<accession>A0AA46X0G7</accession>
<dbReference type="Gene3D" id="2.60.40.1730">
    <property type="entry name" value="tricorn interacting facor f3 domain"/>
    <property type="match status" value="1"/>
</dbReference>
<dbReference type="GO" id="GO:0005615">
    <property type="term" value="C:extracellular space"/>
    <property type="evidence" value="ECO:0007669"/>
    <property type="project" value="TreeGrafter"/>
</dbReference>
<dbReference type="InterPro" id="IPR045357">
    <property type="entry name" value="Aminopeptidase_N-like_N"/>
</dbReference>
<dbReference type="CDD" id="cd09602">
    <property type="entry name" value="M1_APN"/>
    <property type="match status" value="1"/>
</dbReference>
<protein>
    <recommendedName>
        <fullName evidence="5">Aminopeptidase N</fullName>
        <ecNumber evidence="4">3.4.11.2</ecNumber>
    </recommendedName>
    <alternativeName>
        <fullName evidence="12">Alanine aminopeptidase</fullName>
    </alternativeName>
    <alternativeName>
        <fullName evidence="13">Lysyl aminopeptidase</fullName>
    </alternativeName>
</protein>
<dbReference type="GO" id="GO:0016020">
    <property type="term" value="C:membrane"/>
    <property type="evidence" value="ECO:0007669"/>
    <property type="project" value="TreeGrafter"/>
</dbReference>
<dbReference type="RefSeq" id="WP_229581930.1">
    <property type="nucleotide sequence ID" value="NZ_CP083974.1"/>
</dbReference>
<evidence type="ECO:0000256" key="12">
    <source>
        <dbReference type="ARBA" id="ARBA00029811"/>
    </source>
</evidence>
<dbReference type="InterPro" id="IPR001930">
    <property type="entry name" value="Peptidase_M1"/>
</dbReference>
<keyword evidence="8" id="KW-0479">Metal-binding</keyword>
<dbReference type="GO" id="GO:0043171">
    <property type="term" value="P:peptide catabolic process"/>
    <property type="evidence" value="ECO:0007669"/>
    <property type="project" value="TreeGrafter"/>
</dbReference>
<evidence type="ECO:0000256" key="9">
    <source>
        <dbReference type="ARBA" id="ARBA00022801"/>
    </source>
</evidence>
<evidence type="ECO:0000256" key="10">
    <source>
        <dbReference type="ARBA" id="ARBA00022833"/>
    </source>
</evidence>
<dbReference type="Gene3D" id="1.10.390.10">
    <property type="entry name" value="Neutral Protease Domain 2"/>
    <property type="match status" value="1"/>
</dbReference>
<dbReference type="NCBIfam" id="TIGR02412">
    <property type="entry name" value="pepN_strep_liv"/>
    <property type="match status" value="1"/>
</dbReference>
<name>A0AA46X0G7_RHORH</name>
<dbReference type="PRINTS" id="PR00756">
    <property type="entry name" value="ALADIPTASE"/>
</dbReference>
<evidence type="ECO:0000259" key="16">
    <source>
        <dbReference type="Pfam" id="PF17900"/>
    </source>
</evidence>
<gene>
    <name evidence="17" type="primary">pepN</name>
    <name evidence="17" type="ORF">KUM34_009680</name>
</gene>
<feature type="domain" description="Peptidase M1 membrane alanine aminopeptidase" evidence="14">
    <location>
        <begin position="236"/>
        <end position="447"/>
    </location>
</feature>
<dbReference type="InterPro" id="IPR050344">
    <property type="entry name" value="Peptidase_M1_aminopeptidases"/>
</dbReference>
<dbReference type="SUPFAM" id="SSF55486">
    <property type="entry name" value="Metalloproteases ('zincins'), catalytic domain"/>
    <property type="match status" value="1"/>
</dbReference>
<evidence type="ECO:0000256" key="3">
    <source>
        <dbReference type="ARBA" id="ARBA00010136"/>
    </source>
</evidence>
<keyword evidence="9 17" id="KW-0378">Hydrolase</keyword>